<evidence type="ECO:0000256" key="1">
    <source>
        <dbReference type="SAM" id="Phobius"/>
    </source>
</evidence>
<proteinExistence type="predicted"/>
<keyword evidence="2" id="KW-0614">Plasmid</keyword>
<geneLocation type="plasmid" evidence="2 3">
    <name>unnamed5</name>
</geneLocation>
<reference evidence="2" key="1">
    <citation type="submission" date="2021-03" db="EMBL/GenBank/DDBJ databases">
        <title>Complete Genome of Pseudoalteromonas xiamenensis STKMTI.2, a new potential marine bacterium producing anti-Vibrio compounds.</title>
        <authorList>
            <person name="Handayani D.P."/>
            <person name="Isnansetyo A."/>
            <person name="Istiqomah I."/>
            <person name="Jumina J."/>
        </authorList>
    </citation>
    <scope>NUCLEOTIDE SEQUENCE</scope>
    <source>
        <strain evidence="2">STKMTI.2</strain>
        <plasmid evidence="2">unnamed5</plasmid>
    </source>
</reference>
<sequence>MRYFSVLKQYHYSIQVVTRFILAILGGYVLTAITISALTIVFPLSQVDAVLVSTTISIAIYAIFFIAAFAISSIKKAAVLFLVLGGVQITFLSLIKGWL</sequence>
<protein>
    <recommendedName>
        <fullName evidence="4">Iron transporter</fullName>
    </recommendedName>
</protein>
<accession>A0A975DK10</accession>
<dbReference type="EMBL" id="CP072135">
    <property type="protein sequence ID" value="QTH73243.1"/>
    <property type="molecule type" value="Genomic_DNA"/>
</dbReference>
<feature type="transmembrane region" description="Helical" evidence="1">
    <location>
        <begin position="50"/>
        <end position="71"/>
    </location>
</feature>
<dbReference type="Proteomes" id="UP000664904">
    <property type="component" value="Plasmid unnamed5"/>
</dbReference>
<dbReference type="AlphaFoldDB" id="A0A975DK10"/>
<evidence type="ECO:0000313" key="2">
    <source>
        <dbReference type="EMBL" id="QTH73243.1"/>
    </source>
</evidence>
<gene>
    <name evidence="2" type="ORF">J5O05_20905</name>
</gene>
<evidence type="ECO:0000313" key="3">
    <source>
        <dbReference type="Proteomes" id="UP000664904"/>
    </source>
</evidence>
<keyword evidence="1" id="KW-0812">Transmembrane</keyword>
<evidence type="ECO:0008006" key="4">
    <source>
        <dbReference type="Google" id="ProtNLM"/>
    </source>
</evidence>
<organism evidence="2 3">
    <name type="scientific">Pseudoalteromonas xiamenensis</name>
    <dbReference type="NCBI Taxonomy" id="882626"/>
    <lineage>
        <taxon>Bacteria</taxon>
        <taxon>Pseudomonadati</taxon>
        <taxon>Pseudomonadota</taxon>
        <taxon>Gammaproteobacteria</taxon>
        <taxon>Alteromonadales</taxon>
        <taxon>Pseudoalteromonadaceae</taxon>
        <taxon>Pseudoalteromonas</taxon>
    </lineage>
</organism>
<dbReference type="KEGG" id="pxi:J5O05_20905"/>
<keyword evidence="1" id="KW-1133">Transmembrane helix</keyword>
<feature type="transmembrane region" description="Helical" evidence="1">
    <location>
        <begin position="20"/>
        <end position="44"/>
    </location>
</feature>
<feature type="transmembrane region" description="Helical" evidence="1">
    <location>
        <begin position="78"/>
        <end position="98"/>
    </location>
</feature>
<keyword evidence="3" id="KW-1185">Reference proteome</keyword>
<keyword evidence="1" id="KW-0472">Membrane</keyword>
<dbReference type="RefSeq" id="WP_208844862.1">
    <property type="nucleotide sequence ID" value="NZ_CP072135.1"/>
</dbReference>
<name>A0A975DK10_9GAMM</name>